<name>A0A5N7BWZ2_PETAA</name>
<evidence type="ECO:0000313" key="1">
    <source>
        <dbReference type="EMBL" id="KAE8386346.1"/>
    </source>
</evidence>
<reference evidence="1" key="1">
    <citation type="submission" date="2019-04" db="EMBL/GenBank/DDBJ databases">
        <title>Friends and foes A comparative genomics studyof 23 Aspergillus species from section Flavi.</title>
        <authorList>
            <consortium name="DOE Joint Genome Institute"/>
            <person name="Kjaerbolling I."/>
            <person name="Vesth T."/>
            <person name="Frisvad J.C."/>
            <person name="Nybo J.L."/>
            <person name="Theobald S."/>
            <person name="Kildgaard S."/>
            <person name="Isbrandt T."/>
            <person name="Kuo A."/>
            <person name="Sato A."/>
            <person name="Lyhne E.K."/>
            <person name="Kogle M.E."/>
            <person name="Wiebenga A."/>
            <person name="Kun R.S."/>
            <person name="Lubbers R.J."/>
            <person name="Makela M.R."/>
            <person name="Barry K."/>
            <person name="Chovatia M."/>
            <person name="Clum A."/>
            <person name="Daum C."/>
            <person name="Haridas S."/>
            <person name="He G."/>
            <person name="LaButti K."/>
            <person name="Lipzen A."/>
            <person name="Mondo S."/>
            <person name="Riley R."/>
            <person name="Salamov A."/>
            <person name="Simmons B.A."/>
            <person name="Magnuson J.K."/>
            <person name="Henrissat B."/>
            <person name="Mortensen U.H."/>
            <person name="Larsen T.O."/>
            <person name="Devries R.P."/>
            <person name="Grigoriev I.V."/>
            <person name="Machida M."/>
            <person name="Baker S.E."/>
            <person name="Andersen M.R."/>
        </authorList>
    </citation>
    <scope>NUCLEOTIDE SEQUENCE [LARGE SCALE GENOMIC DNA]</scope>
    <source>
        <strain evidence="1">IBT 14317</strain>
    </source>
</reference>
<protein>
    <submittedName>
        <fullName evidence="1">Uncharacterized protein</fullName>
    </submittedName>
</protein>
<accession>A0A5N7BWZ2</accession>
<dbReference type="Proteomes" id="UP000326877">
    <property type="component" value="Unassembled WGS sequence"/>
</dbReference>
<gene>
    <name evidence="1" type="ORF">BDV23DRAFT_163449</name>
</gene>
<sequence length="103" mass="11519">MLGSRKLGTLIHFQICLSLTAMCSTAFTAIQFSLLLTFAIHLSDNSKELLTFLASIISSRISEAHHLTPYVAWQSITLKLLTKLPHPFQRLTIIYTGDTRGNK</sequence>
<dbReference type="EMBL" id="ML735313">
    <property type="protein sequence ID" value="KAE8386346.1"/>
    <property type="molecule type" value="Genomic_DNA"/>
</dbReference>
<organism evidence="1">
    <name type="scientific">Petromyces alliaceus</name>
    <name type="common">Aspergillus alliaceus</name>
    <dbReference type="NCBI Taxonomy" id="209559"/>
    <lineage>
        <taxon>Eukaryota</taxon>
        <taxon>Fungi</taxon>
        <taxon>Dikarya</taxon>
        <taxon>Ascomycota</taxon>
        <taxon>Pezizomycotina</taxon>
        <taxon>Eurotiomycetes</taxon>
        <taxon>Eurotiomycetidae</taxon>
        <taxon>Eurotiales</taxon>
        <taxon>Aspergillaceae</taxon>
        <taxon>Aspergillus</taxon>
        <taxon>Aspergillus subgen. Circumdati</taxon>
    </lineage>
</organism>
<proteinExistence type="predicted"/>
<dbReference type="AlphaFoldDB" id="A0A5N7BWZ2"/>